<dbReference type="AlphaFoldDB" id="A0A9K3NGG0"/>
<keyword evidence="1" id="KW-1133">Transmembrane helix</keyword>
<evidence type="ECO:0000259" key="2">
    <source>
        <dbReference type="PROSITE" id="PS50011"/>
    </source>
</evidence>
<evidence type="ECO:0000256" key="1">
    <source>
        <dbReference type="SAM" id="Phobius"/>
    </source>
</evidence>
<dbReference type="EMBL" id="MNCJ02000322">
    <property type="protein sequence ID" value="KAF5798698.1"/>
    <property type="molecule type" value="Genomic_DNA"/>
</dbReference>
<dbReference type="GO" id="GO:0005524">
    <property type="term" value="F:ATP binding"/>
    <property type="evidence" value="ECO:0007669"/>
    <property type="project" value="InterPro"/>
</dbReference>
<reference evidence="3" key="1">
    <citation type="journal article" date="2017" name="Nature">
        <title>The sunflower genome provides insights into oil metabolism, flowering and Asterid evolution.</title>
        <authorList>
            <person name="Badouin H."/>
            <person name="Gouzy J."/>
            <person name="Grassa C.J."/>
            <person name="Murat F."/>
            <person name="Staton S.E."/>
            <person name="Cottret L."/>
            <person name="Lelandais-Briere C."/>
            <person name="Owens G.L."/>
            <person name="Carrere S."/>
            <person name="Mayjonade B."/>
            <person name="Legrand L."/>
            <person name="Gill N."/>
            <person name="Kane N.C."/>
            <person name="Bowers J.E."/>
            <person name="Hubner S."/>
            <person name="Bellec A."/>
            <person name="Berard A."/>
            <person name="Berges H."/>
            <person name="Blanchet N."/>
            <person name="Boniface M.C."/>
            <person name="Brunel D."/>
            <person name="Catrice O."/>
            <person name="Chaidir N."/>
            <person name="Claudel C."/>
            <person name="Donnadieu C."/>
            <person name="Faraut T."/>
            <person name="Fievet G."/>
            <person name="Helmstetter N."/>
            <person name="King M."/>
            <person name="Knapp S.J."/>
            <person name="Lai Z."/>
            <person name="Le Paslier M.C."/>
            <person name="Lippi Y."/>
            <person name="Lorenzon L."/>
            <person name="Mandel J.R."/>
            <person name="Marage G."/>
            <person name="Marchand G."/>
            <person name="Marquand E."/>
            <person name="Bret-Mestries E."/>
            <person name="Morien E."/>
            <person name="Nambeesan S."/>
            <person name="Nguyen T."/>
            <person name="Pegot-Espagnet P."/>
            <person name="Pouilly N."/>
            <person name="Raftis F."/>
            <person name="Sallet E."/>
            <person name="Schiex T."/>
            <person name="Thomas J."/>
            <person name="Vandecasteele C."/>
            <person name="Vares D."/>
            <person name="Vear F."/>
            <person name="Vautrin S."/>
            <person name="Crespi M."/>
            <person name="Mangin B."/>
            <person name="Burke J.M."/>
            <person name="Salse J."/>
            <person name="Munos S."/>
            <person name="Vincourt P."/>
            <person name="Rieseberg L.H."/>
            <person name="Langlade N.B."/>
        </authorList>
    </citation>
    <scope>NUCLEOTIDE SEQUENCE</scope>
    <source>
        <tissue evidence="3">Leaves</tissue>
    </source>
</reference>
<dbReference type="PROSITE" id="PS50011">
    <property type="entry name" value="PROTEIN_KINASE_DOM"/>
    <property type="match status" value="1"/>
</dbReference>
<dbReference type="InterPro" id="IPR000719">
    <property type="entry name" value="Prot_kinase_dom"/>
</dbReference>
<dbReference type="GO" id="GO:0004672">
    <property type="term" value="F:protein kinase activity"/>
    <property type="evidence" value="ECO:0007669"/>
    <property type="project" value="InterPro"/>
</dbReference>
<dbReference type="InterPro" id="IPR011009">
    <property type="entry name" value="Kinase-like_dom_sf"/>
</dbReference>
<dbReference type="Gene3D" id="1.10.510.10">
    <property type="entry name" value="Transferase(Phosphotransferase) domain 1"/>
    <property type="match status" value="1"/>
</dbReference>
<accession>A0A9K3NGG0</accession>
<reference evidence="3" key="2">
    <citation type="submission" date="2020-06" db="EMBL/GenBank/DDBJ databases">
        <title>Helianthus annuus Genome sequencing and assembly Release 2.</title>
        <authorList>
            <person name="Gouzy J."/>
            <person name="Langlade N."/>
            <person name="Munos S."/>
        </authorList>
    </citation>
    <scope>NUCLEOTIDE SEQUENCE</scope>
    <source>
        <tissue evidence="3">Leaves</tissue>
    </source>
</reference>
<comment type="caution">
    <text evidence="3">The sequence shown here is derived from an EMBL/GenBank/DDBJ whole genome shotgun (WGS) entry which is preliminary data.</text>
</comment>
<feature type="domain" description="Protein kinase" evidence="2">
    <location>
        <begin position="1"/>
        <end position="53"/>
    </location>
</feature>
<dbReference type="SUPFAM" id="SSF56112">
    <property type="entry name" value="Protein kinase-like (PK-like)"/>
    <property type="match status" value="1"/>
</dbReference>
<gene>
    <name evidence="3" type="ORF">HanXRQr2_Chr07g0295961</name>
</gene>
<keyword evidence="4" id="KW-1185">Reference proteome</keyword>
<dbReference type="Gramene" id="mRNA:HanXRQr2_Chr07g0295961">
    <property type="protein sequence ID" value="mRNA:HanXRQr2_Chr07g0295961"/>
    <property type="gene ID" value="HanXRQr2_Chr07g0295961"/>
</dbReference>
<protein>
    <recommendedName>
        <fullName evidence="2">Protein kinase domain-containing protein</fullName>
    </recommendedName>
</protein>
<evidence type="ECO:0000313" key="3">
    <source>
        <dbReference type="EMBL" id="KAF5798698.1"/>
    </source>
</evidence>
<organism evidence="3 4">
    <name type="scientific">Helianthus annuus</name>
    <name type="common">Common sunflower</name>
    <dbReference type="NCBI Taxonomy" id="4232"/>
    <lineage>
        <taxon>Eukaryota</taxon>
        <taxon>Viridiplantae</taxon>
        <taxon>Streptophyta</taxon>
        <taxon>Embryophyta</taxon>
        <taxon>Tracheophyta</taxon>
        <taxon>Spermatophyta</taxon>
        <taxon>Magnoliopsida</taxon>
        <taxon>eudicotyledons</taxon>
        <taxon>Gunneridae</taxon>
        <taxon>Pentapetalae</taxon>
        <taxon>asterids</taxon>
        <taxon>campanulids</taxon>
        <taxon>Asterales</taxon>
        <taxon>Asteraceae</taxon>
        <taxon>Asteroideae</taxon>
        <taxon>Heliantheae alliance</taxon>
        <taxon>Heliantheae</taxon>
        <taxon>Helianthus</taxon>
    </lineage>
</organism>
<keyword evidence="1" id="KW-0812">Transmembrane</keyword>
<evidence type="ECO:0000313" key="4">
    <source>
        <dbReference type="Proteomes" id="UP000215914"/>
    </source>
</evidence>
<feature type="transmembrane region" description="Helical" evidence="1">
    <location>
        <begin position="20"/>
        <end position="41"/>
    </location>
</feature>
<dbReference type="Proteomes" id="UP000215914">
    <property type="component" value="Unassembled WGS sequence"/>
</dbReference>
<proteinExistence type="predicted"/>
<name>A0A9K3NGG0_HELAN</name>
<sequence>MTPELLNGGSNKVSEKAKMPLYSFFIYVDVFYFGIVLWEILTREELYANMHYS</sequence>
<keyword evidence="1" id="KW-0472">Membrane</keyword>